<dbReference type="CDD" id="cd18186">
    <property type="entry name" value="BTB_POZ_ZBTB_KLHL-like"/>
    <property type="match status" value="1"/>
</dbReference>
<sequence>RMADGSPFLVRWELVNPWTRLAPGRAESEVYNVDQFNWSFSLEKWKRKPTGQFAIHCFVDQNGPWEFDAEVKVSLPRVYGKEWEYGMAYLHFSNEKTKCVLDHRVHWGDLSNTTAFNINNKLTVKYRIRVTNWEGGRIIAEPGRFAVPNHLSNVILKIGYERLHVSKELLAIHSPVFSTMFFGNFAESRKNEIEIKDVVYEEFLGLLNLIYPRTVEITDGTVPHILKLADRFQMEKLMNESEKYLTQSTGFKVMKKLMFADQYRLASLKDHCINSFYSAGGVFEHLKSPEYVNLSADMKASICDRMAKLSME</sequence>
<dbReference type="PROSITE" id="PS50097">
    <property type="entry name" value="BTB"/>
    <property type="match status" value="1"/>
</dbReference>
<evidence type="ECO:0000313" key="3">
    <source>
        <dbReference type="Proteomes" id="UP001328107"/>
    </source>
</evidence>
<keyword evidence="3" id="KW-1185">Reference proteome</keyword>
<dbReference type="PANTHER" id="PTHR47022:SF1">
    <property type="entry name" value="BTB AND MATH DOMAIN-CONTAINING PROTEIN 36-RELATED"/>
    <property type="match status" value="1"/>
</dbReference>
<gene>
    <name evidence="2" type="ORF">PMAYCL1PPCAC_24767</name>
</gene>
<accession>A0AAN5D1S8</accession>
<name>A0AAN5D1S8_9BILA</name>
<dbReference type="Gene3D" id="3.30.710.10">
    <property type="entry name" value="Potassium Channel Kv1.1, Chain A"/>
    <property type="match status" value="1"/>
</dbReference>
<dbReference type="EMBL" id="BTRK01000005">
    <property type="protein sequence ID" value="GMR54572.1"/>
    <property type="molecule type" value="Genomic_DNA"/>
</dbReference>
<dbReference type="AlphaFoldDB" id="A0AAN5D1S8"/>
<evidence type="ECO:0000259" key="1">
    <source>
        <dbReference type="PROSITE" id="PS50097"/>
    </source>
</evidence>
<feature type="domain" description="BTB" evidence="1">
    <location>
        <begin position="152"/>
        <end position="219"/>
    </location>
</feature>
<proteinExistence type="predicted"/>
<comment type="caution">
    <text evidence="2">The sequence shown here is derived from an EMBL/GenBank/DDBJ whole genome shotgun (WGS) entry which is preliminary data.</text>
</comment>
<protein>
    <recommendedName>
        <fullName evidence="1">BTB domain-containing protein</fullName>
    </recommendedName>
</protein>
<dbReference type="Proteomes" id="UP001328107">
    <property type="component" value="Unassembled WGS sequence"/>
</dbReference>
<organism evidence="2 3">
    <name type="scientific">Pristionchus mayeri</name>
    <dbReference type="NCBI Taxonomy" id="1317129"/>
    <lineage>
        <taxon>Eukaryota</taxon>
        <taxon>Metazoa</taxon>
        <taxon>Ecdysozoa</taxon>
        <taxon>Nematoda</taxon>
        <taxon>Chromadorea</taxon>
        <taxon>Rhabditida</taxon>
        <taxon>Rhabditina</taxon>
        <taxon>Diplogasteromorpha</taxon>
        <taxon>Diplogasteroidea</taxon>
        <taxon>Neodiplogasteridae</taxon>
        <taxon>Pristionchus</taxon>
    </lineage>
</organism>
<dbReference type="InterPro" id="IPR011333">
    <property type="entry name" value="SKP1/BTB/POZ_sf"/>
</dbReference>
<dbReference type="Pfam" id="PF00651">
    <property type="entry name" value="BTB"/>
    <property type="match status" value="1"/>
</dbReference>
<reference evidence="3" key="1">
    <citation type="submission" date="2022-10" db="EMBL/GenBank/DDBJ databases">
        <title>Genome assembly of Pristionchus species.</title>
        <authorList>
            <person name="Yoshida K."/>
            <person name="Sommer R.J."/>
        </authorList>
    </citation>
    <scope>NUCLEOTIDE SEQUENCE [LARGE SCALE GENOMIC DNA]</scope>
    <source>
        <strain evidence="3">RS5460</strain>
    </source>
</reference>
<dbReference type="PANTHER" id="PTHR47022">
    <property type="entry name" value="BTB AND MATH DOMAIN-CONTAINING PROTEIN 36-RELATED"/>
    <property type="match status" value="1"/>
</dbReference>
<dbReference type="SMART" id="SM00225">
    <property type="entry name" value="BTB"/>
    <property type="match status" value="1"/>
</dbReference>
<dbReference type="SUPFAM" id="SSF54695">
    <property type="entry name" value="POZ domain"/>
    <property type="match status" value="1"/>
</dbReference>
<feature type="non-terminal residue" evidence="2">
    <location>
        <position position="1"/>
    </location>
</feature>
<evidence type="ECO:0000313" key="2">
    <source>
        <dbReference type="EMBL" id="GMR54572.1"/>
    </source>
</evidence>
<dbReference type="InterPro" id="IPR000210">
    <property type="entry name" value="BTB/POZ_dom"/>
</dbReference>